<protein>
    <recommendedName>
        <fullName evidence="4">Reverse transcriptase RNase H-like domain-containing protein</fullName>
    </recommendedName>
</protein>
<dbReference type="Proteomes" id="UP000076798">
    <property type="component" value="Unassembled WGS sequence"/>
</dbReference>
<gene>
    <name evidence="2" type="ORF">SISSUDRAFT_1105277</name>
</gene>
<feature type="non-terminal residue" evidence="2">
    <location>
        <position position="1"/>
    </location>
</feature>
<dbReference type="OrthoDB" id="444848at2759"/>
<accession>A0A165WK04</accession>
<organism evidence="2 3">
    <name type="scientific">Sistotremastrum suecicum HHB10207 ss-3</name>
    <dbReference type="NCBI Taxonomy" id="1314776"/>
    <lineage>
        <taxon>Eukaryota</taxon>
        <taxon>Fungi</taxon>
        <taxon>Dikarya</taxon>
        <taxon>Basidiomycota</taxon>
        <taxon>Agaricomycotina</taxon>
        <taxon>Agaricomycetes</taxon>
        <taxon>Sistotremastrales</taxon>
        <taxon>Sistotremastraceae</taxon>
        <taxon>Sistotremastrum</taxon>
    </lineage>
</organism>
<evidence type="ECO:0000313" key="2">
    <source>
        <dbReference type="EMBL" id="KZT31249.1"/>
    </source>
</evidence>
<dbReference type="EMBL" id="KV428705">
    <property type="protein sequence ID" value="KZT31249.1"/>
    <property type="molecule type" value="Genomic_DNA"/>
</dbReference>
<evidence type="ECO:0000313" key="3">
    <source>
        <dbReference type="Proteomes" id="UP000076798"/>
    </source>
</evidence>
<dbReference type="AlphaFoldDB" id="A0A165WK04"/>
<reference evidence="2 3" key="1">
    <citation type="journal article" date="2016" name="Mol. Biol. Evol.">
        <title>Comparative Genomics of Early-Diverging Mushroom-Forming Fungi Provides Insights into the Origins of Lignocellulose Decay Capabilities.</title>
        <authorList>
            <person name="Nagy L.G."/>
            <person name="Riley R."/>
            <person name="Tritt A."/>
            <person name="Adam C."/>
            <person name="Daum C."/>
            <person name="Floudas D."/>
            <person name="Sun H."/>
            <person name="Yadav J.S."/>
            <person name="Pangilinan J."/>
            <person name="Larsson K.H."/>
            <person name="Matsuura K."/>
            <person name="Barry K."/>
            <person name="Labutti K."/>
            <person name="Kuo R."/>
            <person name="Ohm R.A."/>
            <person name="Bhattacharya S.S."/>
            <person name="Shirouzu T."/>
            <person name="Yoshinaga Y."/>
            <person name="Martin F.M."/>
            <person name="Grigoriev I.V."/>
            <person name="Hibbett D.S."/>
        </authorList>
    </citation>
    <scope>NUCLEOTIDE SEQUENCE [LARGE SCALE GENOMIC DNA]</scope>
    <source>
        <strain evidence="2 3">HHB10207 ss-3</strain>
    </source>
</reference>
<sequence length="359" mass="41057">RALKAFRLYLMGLPRFTVEIDAAYIKGMLNNPDEIPNATLNRWISYIQLFSFTLRHVPAERHQAPDGLSRRPLASEEEIDDPEDFEDLVDKKLEAFLCQRPTPFLILSTTTPDKPSPLIPRSKFAKRRDIEISFIRYYLENLKWPGEISQAQKLSLASQVSRYFIRDAHIFWADRITTRKSTGHSPYFMAHGVEPVFPFDLAEATYLAPSLSELVSTEDLIAIRARQLEKRPADLQEMHDLIYRSRLESADEFSKNFHSTIRQYDLPPGQLVLVRNSQAETDLGRKWLPRYLGPYVVLSRSSGGSYTLAEMDGTPSKLRFAAKRIIPYFLRPGTIIPDSTMPIDDSNLESSDPDNASDS</sequence>
<feature type="region of interest" description="Disordered" evidence="1">
    <location>
        <begin position="340"/>
        <end position="359"/>
    </location>
</feature>
<keyword evidence="3" id="KW-1185">Reference proteome</keyword>
<evidence type="ECO:0008006" key="4">
    <source>
        <dbReference type="Google" id="ProtNLM"/>
    </source>
</evidence>
<name>A0A165WK04_9AGAM</name>
<evidence type="ECO:0000256" key="1">
    <source>
        <dbReference type="SAM" id="MobiDB-lite"/>
    </source>
</evidence>
<proteinExistence type="predicted"/>